<evidence type="ECO:0000313" key="7">
    <source>
        <dbReference type="EMBL" id="KAL1586406.1"/>
    </source>
</evidence>
<dbReference type="Pfam" id="PF08546">
    <property type="entry name" value="ApbA_C"/>
    <property type="match status" value="1"/>
</dbReference>
<dbReference type="GO" id="GO:0005737">
    <property type="term" value="C:cytoplasm"/>
    <property type="evidence" value="ECO:0007669"/>
    <property type="project" value="TreeGrafter"/>
</dbReference>
<accession>A0AB34KRJ6</accession>
<dbReference type="GO" id="GO:0015940">
    <property type="term" value="P:pantothenate biosynthetic process"/>
    <property type="evidence" value="ECO:0007669"/>
    <property type="project" value="InterPro"/>
</dbReference>
<proteinExistence type="inferred from homology"/>
<dbReference type="EC" id="1.1.1.169" evidence="4"/>
<comment type="function">
    <text evidence="4">Catalyzes the NADPH-dependent reduction of ketopantoate into pantoic acid.</text>
</comment>
<keyword evidence="3 4" id="KW-0560">Oxidoreductase</keyword>
<reference evidence="7 8" key="1">
    <citation type="journal article" date="2020" name="Microbiol. Resour. Announc.">
        <title>Draft Genome Sequence of a Cladosporium Species Isolated from the Mesophotic Ascidian Didemnum maculosum.</title>
        <authorList>
            <person name="Gioti A."/>
            <person name="Siaperas R."/>
            <person name="Nikolaivits E."/>
            <person name="Le Goff G."/>
            <person name="Ouazzani J."/>
            <person name="Kotoulas G."/>
            <person name="Topakas E."/>
        </authorList>
    </citation>
    <scope>NUCLEOTIDE SEQUENCE [LARGE SCALE GENOMIC DNA]</scope>
    <source>
        <strain evidence="7 8">TM138-S3</strain>
    </source>
</reference>
<name>A0AB34KRJ6_9PEZI</name>
<dbReference type="NCBIfam" id="TIGR00745">
    <property type="entry name" value="apbA_panE"/>
    <property type="match status" value="1"/>
</dbReference>
<comment type="similarity">
    <text evidence="1 4">Belongs to the ketopantoate reductase family.</text>
</comment>
<keyword evidence="8" id="KW-1185">Reference proteome</keyword>
<dbReference type="SUPFAM" id="SSF48179">
    <property type="entry name" value="6-phosphogluconate dehydrogenase C-terminal domain-like"/>
    <property type="match status" value="1"/>
</dbReference>
<dbReference type="GeneID" id="96006693"/>
<dbReference type="InterPro" id="IPR013328">
    <property type="entry name" value="6PGD_dom2"/>
</dbReference>
<dbReference type="InterPro" id="IPR013332">
    <property type="entry name" value="KPR_N"/>
</dbReference>
<evidence type="ECO:0000259" key="5">
    <source>
        <dbReference type="Pfam" id="PF02558"/>
    </source>
</evidence>
<evidence type="ECO:0000256" key="4">
    <source>
        <dbReference type="RuleBase" id="RU362068"/>
    </source>
</evidence>
<dbReference type="InterPro" id="IPR003710">
    <property type="entry name" value="ApbA"/>
</dbReference>
<evidence type="ECO:0000256" key="3">
    <source>
        <dbReference type="ARBA" id="ARBA00023002"/>
    </source>
</evidence>
<dbReference type="PANTHER" id="PTHR21708">
    <property type="entry name" value="PROBABLE 2-DEHYDROPANTOATE 2-REDUCTASE"/>
    <property type="match status" value="1"/>
</dbReference>
<dbReference type="Gene3D" id="1.10.1040.10">
    <property type="entry name" value="N-(1-d-carboxylethyl)-l-norvaline Dehydrogenase, domain 2"/>
    <property type="match status" value="1"/>
</dbReference>
<keyword evidence="2 4" id="KW-0521">NADP</keyword>
<dbReference type="Gene3D" id="3.40.50.720">
    <property type="entry name" value="NAD(P)-binding Rossmann-like Domain"/>
    <property type="match status" value="1"/>
</dbReference>
<dbReference type="InterPro" id="IPR008927">
    <property type="entry name" value="6-PGluconate_DH-like_C_sf"/>
</dbReference>
<sequence length="341" mass="36978">MQVAFPPRREVLVFGTGAVGAVLGWRLAQNPRVRVSVVCRSNYEAVRSNGISLRTAKWGAGHFHPARVCRSPLDLRHIPFDYVVCANKAINSGVYSSLSGLVRDKTVLVSAQNGVGVEAPLQRSFPENTVLSGIVYIACTQPSPGLFAQNTCINAHSLALGLYGRSKSASHDKQRESSLRDFTSLESSFGVSPDVVKEKWIKQIWNGAFNTMAALSGMDTHQIISSPRLLQLVRRIMTETYQVAVASGAVLDESIVEQMLVMTKTSPPVVPSMLQDARAGKPMEVDSLCGDVSRLASIYGLKTPAIQAMYQSLTDRVDVSRVTVDPASMPAPMATEQRVMA</sequence>
<comment type="caution">
    <text evidence="7">The sequence shown here is derived from an EMBL/GenBank/DDBJ whole genome shotgun (WGS) entry which is preliminary data.</text>
</comment>
<dbReference type="RefSeq" id="XP_069229511.1">
    <property type="nucleotide sequence ID" value="XM_069373855.1"/>
</dbReference>
<feature type="domain" description="Ketopantoate reductase N-terminal" evidence="5">
    <location>
        <begin position="11"/>
        <end position="150"/>
    </location>
</feature>
<gene>
    <name evidence="7" type="ORF">WHR41_05250</name>
</gene>
<organism evidence="7 8">
    <name type="scientific">Cladosporium halotolerans</name>
    <dbReference type="NCBI Taxonomy" id="1052096"/>
    <lineage>
        <taxon>Eukaryota</taxon>
        <taxon>Fungi</taxon>
        <taxon>Dikarya</taxon>
        <taxon>Ascomycota</taxon>
        <taxon>Pezizomycotina</taxon>
        <taxon>Dothideomycetes</taxon>
        <taxon>Dothideomycetidae</taxon>
        <taxon>Cladosporiales</taxon>
        <taxon>Cladosporiaceae</taxon>
        <taxon>Cladosporium</taxon>
    </lineage>
</organism>
<dbReference type="InterPro" id="IPR051402">
    <property type="entry name" value="KPR-Related"/>
</dbReference>
<evidence type="ECO:0000313" key="8">
    <source>
        <dbReference type="Proteomes" id="UP000803884"/>
    </source>
</evidence>
<dbReference type="Pfam" id="PF02558">
    <property type="entry name" value="ApbA"/>
    <property type="match status" value="1"/>
</dbReference>
<dbReference type="AlphaFoldDB" id="A0AB34KRJ6"/>
<dbReference type="InterPro" id="IPR013752">
    <property type="entry name" value="KPA_reductase"/>
</dbReference>
<protein>
    <recommendedName>
        <fullName evidence="4">2-dehydropantoate 2-reductase</fullName>
        <ecNumber evidence="4">1.1.1.169</ecNumber>
    </recommendedName>
    <alternativeName>
        <fullName evidence="4">Ketopantoate reductase</fullName>
    </alternativeName>
</protein>
<dbReference type="EMBL" id="JAAQHG020000014">
    <property type="protein sequence ID" value="KAL1586406.1"/>
    <property type="molecule type" value="Genomic_DNA"/>
</dbReference>
<comment type="catalytic activity">
    <reaction evidence="4">
        <text>(R)-pantoate + NADP(+) = 2-dehydropantoate + NADPH + H(+)</text>
        <dbReference type="Rhea" id="RHEA:16233"/>
        <dbReference type="ChEBI" id="CHEBI:11561"/>
        <dbReference type="ChEBI" id="CHEBI:15378"/>
        <dbReference type="ChEBI" id="CHEBI:15980"/>
        <dbReference type="ChEBI" id="CHEBI:57783"/>
        <dbReference type="ChEBI" id="CHEBI:58349"/>
        <dbReference type="EC" id="1.1.1.169"/>
    </reaction>
</comment>
<dbReference type="Proteomes" id="UP000803884">
    <property type="component" value="Unassembled WGS sequence"/>
</dbReference>
<dbReference type="PANTHER" id="PTHR21708:SF40">
    <property type="entry name" value="REDUCTASE FAMILY PROTEIN, PUTATIVE (AFU_ORTHOLOGUE AFUA_2G14497)-RELATED"/>
    <property type="match status" value="1"/>
</dbReference>
<evidence type="ECO:0000256" key="1">
    <source>
        <dbReference type="ARBA" id="ARBA00007870"/>
    </source>
</evidence>
<feature type="domain" description="Ketopantoate reductase C-terminal" evidence="6">
    <location>
        <begin position="194"/>
        <end position="313"/>
    </location>
</feature>
<dbReference type="FunFam" id="1.10.1040.10:FF:000017">
    <property type="entry name" value="2-dehydropantoate 2-reductase"/>
    <property type="match status" value="1"/>
</dbReference>
<evidence type="ECO:0000259" key="6">
    <source>
        <dbReference type="Pfam" id="PF08546"/>
    </source>
</evidence>
<evidence type="ECO:0000256" key="2">
    <source>
        <dbReference type="ARBA" id="ARBA00022857"/>
    </source>
</evidence>
<dbReference type="GO" id="GO:0008677">
    <property type="term" value="F:2-dehydropantoate 2-reductase activity"/>
    <property type="evidence" value="ECO:0007669"/>
    <property type="project" value="UniProtKB-EC"/>
</dbReference>